<dbReference type="GO" id="GO:0005546">
    <property type="term" value="F:phosphatidylinositol-4,5-bisphosphate binding"/>
    <property type="evidence" value="ECO:0007669"/>
    <property type="project" value="TreeGrafter"/>
</dbReference>
<dbReference type="CDD" id="cd16987">
    <property type="entry name" value="ANTH_N_AP180_plant"/>
    <property type="match status" value="1"/>
</dbReference>
<comment type="subcellular location">
    <subcellularLocation>
        <location evidence="1">Cytoplasmic vesicle</location>
        <location evidence="1">Clathrin-coated vesicle</location>
    </subcellularLocation>
    <subcellularLocation>
        <location evidence="2">Membrane</location>
        <location evidence="2">Clathrin-coated pit</location>
    </subcellularLocation>
</comment>
<gene>
    <name evidence="9" type="ORF">ZIOFF_008881</name>
</gene>
<evidence type="ECO:0000256" key="7">
    <source>
        <dbReference type="SAM" id="MobiDB-lite"/>
    </source>
</evidence>
<keyword evidence="6" id="KW-0968">Cytoplasmic vesicle</keyword>
<organism evidence="9 10">
    <name type="scientific">Zingiber officinale</name>
    <name type="common">Ginger</name>
    <name type="synonym">Amomum zingiber</name>
    <dbReference type="NCBI Taxonomy" id="94328"/>
    <lineage>
        <taxon>Eukaryota</taxon>
        <taxon>Viridiplantae</taxon>
        <taxon>Streptophyta</taxon>
        <taxon>Embryophyta</taxon>
        <taxon>Tracheophyta</taxon>
        <taxon>Spermatophyta</taxon>
        <taxon>Magnoliopsida</taxon>
        <taxon>Liliopsida</taxon>
        <taxon>Zingiberales</taxon>
        <taxon>Zingiberaceae</taxon>
        <taxon>Zingiber</taxon>
    </lineage>
</organism>
<dbReference type="GO" id="GO:0006900">
    <property type="term" value="P:vesicle budding from membrane"/>
    <property type="evidence" value="ECO:0007669"/>
    <property type="project" value="TreeGrafter"/>
</dbReference>
<keyword evidence="4" id="KW-0472">Membrane</keyword>
<sequence length="593" mass="65841">MAPSTIKKALGAVKDRTSIGLARVSHSAKLSDLDVAIVKATRHDEHPAADKYLREILNLTCYSRAYVGACVASLSRRLGRTKSWAVALKTLVLVHRLLAEGDPAYEREIFLATHRGTRMLNVSDFRDTSKSESWDFSAFVRTYALYLDERLDYRVQGLRKRRGSRTSFDLEEVEEEEAVEAAAAADSSKTTPAREMKTEKLFVRTQHLQQLLERFLACRPTGAAKRHRLVVAALFPLVKDSFQIYCDLADIVNIFVDRFMDLEVPTCVHVHDLFSRLARQFDELDCFYGWAKSVGICRSSEYPDIEHITAKKLEVMNEFISDKSALRQRLHEAAAERAASPQAEEPKSAENEDMNQIKALPAPEDFSEEEPATDAMAVVENVTTFTLEEKEADLLNLNDDHAMTVEEHGDRLALALFDGSPAAAAAPKWEAFSIGEDADWESALVTTATNNLSGQRSSLGGGLDMMLLDGLYATGQGHYAAAINHSSKSASSVATTRAPMPALPAPPASEAAPADPFAASLAVPPPAYVQMREMEVKQRWLTEEQRVWQRYASEGMQGQAAWSRQFVAYHAPAGSYQYQQNQYQFNGGYGRMA</sequence>
<evidence type="ECO:0000256" key="1">
    <source>
        <dbReference type="ARBA" id="ARBA00004132"/>
    </source>
</evidence>
<dbReference type="FunFam" id="1.25.40.90:FF:000019">
    <property type="entry name" value="Clathrin coat assembly protein"/>
    <property type="match status" value="1"/>
</dbReference>
<evidence type="ECO:0000256" key="6">
    <source>
        <dbReference type="ARBA" id="ARBA00023329"/>
    </source>
</evidence>
<name>A0A8J5HT16_ZINOF</name>
<dbReference type="InterPro" id="IPR048050">
    <property type="entry name" value="ANTH_N_plant"/>
</dbReference>
<evidence type="ECO:0000259" key="8">
    <source>
        <dbReference type="PROSITE" id="PS50942"/>
    </source>
</evidence>
<evidence type="ECO:0000313" key="10">
    <source>
        <dbReference type="Proteomes" id="UP000734854"/>
    </source>
</evidence>
<keyword evidence="5" id="KW-0168">Coated pit</keyword>
<evidence type="ECO:0000256" key="5">
    <source>
        <dbReference type="ARBA" id="ARBA00023176"/>
    </source>
</evidence>
<dbReference type="PANTHER" id="PTHR22951:SF12">
    <property type="entry name" value="OS05G0426100 PROTEIN"/>
    <property type="match status" value="1"/>
</dbReference>
<accession>A0A8J5HT16</accession>
<feature type="region of interest" description="Disordered" evidence="7">
    <location>
        <begin position="331"/>
        <end position="352"/>
    </location>
</feature>
<dbReference type="SMART" id="SM00273">
    <property type="entry name" value="ENTH"/>
    <property type="match status" value="1"/>
</dbReference>
<evidence type="ECO:0000256" key="4">
    <source>
        <dbReference type="ARBA" id="ARBA00023136"/>
    </source>
</evidence>
<proteinExistence type="predicted"/>
<reference evidence="9 10" key="1">
    <citation type="submission" date="2020-08" db="EMBL/GenBank/DDBJ databases">
        <title>Plant Genome Project.</title>
        <authorList>
            <person name="Zhang R.-G."/>
        </authorList>
    </citation>
    <scope>NUCLEOTIDE SEQUENCE [LARGE SCALE GENOMIC DNA]</scope>
    <source>
        <tissue evidence="9">Rhizome</tissue>
    </source>
</reference>
<dbReference type="PANTHER" id="PTHR22951">
    <property type="entry name" value="CLATHRIN ASSEMBLY PROTEIN"/>
    <property type="match status" value="1"/>
</dbReference>
<dbReference type="GO" id="GO:0005545">
    <property type="term" value="F:1-phosphatidylinositol binding"/>
    <property type="evidence" value="ECO:0007669"/>
    <property type="project" value="TreeGrafter"/>
</dbReference>
<evidence type="ECO:0000256" key="2">
    <source>
        <dbReference type="ARBA" id="ARBA00004600"/>
    </source>
</evidence>
<dbReference type="EMBL" id="JACMSC010000002">
    <property type="protein sequence ID" value="KAG6534967.1"/>
    <property type="molecule type" value="Genomic_DNA"/>
</dbReference>
<dbReference type="PROSITE" id="PS50942">
    <property type="entry name" value="ENTH"/>
    <property type="match status" value="1"/>
</dbReference>
<keyword evidence="10" id="KW-1185">Reference proteome</keyword>
<feature type="domain" description="ENTH" evidence="8">
    <location>
        <begin position="25"/>
        <end position="161"/>
    </location>
</feature>
<dbReference type="GO" id="GO:0032050">
    <property type="term" value="F:clathrin heavy chain binding"/>
    <property type="evidence" value="ECO:0007669"/>
    <property type="project" value="TreeGrafter"/>
</dbReference>
<dbReference type="GO" id="GO:0000149">
    <property type="term" value="F:SNARE binding"/>
    <property type="evidence" value="ECO:0007669"/>
    <property type="project" value="TreeGrafter"/>
</dbReference>
<dbReference type="InterPro" id="IPR045192">
    <property type="entry name" value="AP180-like"/>
</dbReference>
<dbReference type="Proteomes" id="UP000734854">
    <property type="component" value="Unassembled WGS sequence"/>
</dbReference>
<keyword evidence="3" id="KW-0254">Endocytosis</keyword>
<evidence type="ECO:0000313" key="9">
    <source>
        <dbReference type="EMBL" id="KAG6534967.1"/>
    </source>
</evidence>
<protein>
    <recommendedName>
        <fullName evidence="8">ENTH domain-containing protein</fullName>
    </recommendedName>
</protein>
<dbReference type="GO" id="GO:0030136">
    <property type="term" value="C:clathrin-coated vesicle"/>
    <property type="evidence" value="ECO:0007669"/>
    <property type="project" value="UniProtKB-SubCell"/>
</dbReference>
<dbReference type="OrthoDB" id="44015at2759"/>
<dbReference type="AlphaFoldDB" id="A0A8J5HT16"/>
<comment type="caution">
    <text evidence="9">The sequence shown here is derived from an EMBL/GenBank/DDBJ whole genome shotgun (WGS) entry which is preliminary data.</text>
</comment>
<dbReference type="InterPro" id="IPR013809">
    <property type="entry name" value="ENTH"/>
</dbReference>
<dbReference type="FunFam" id="1.20.58.150:FF:000005">
    <property type="entry name" value="putative clathrin assembly protein At2g25430"/>
    <property type="match status" value="1"/>
</dbReference>
<evidence type="ECO:0000256" key="3">
    <source>
        <dbReference type="ARBA" id="ARBA00022583"/>
    </source>
</evidence>
<dbReference type="InterPro" id="IPR011417">
    <property type="entry name" value="ANTH_dom"/>
</dbReference>
<dbReference type="Pfam" id="PF07651">
    <property type="entry name" value="ANTH"/>
    <property type="match status" value="1"/>
</dbReference>
<dbReference type="GO" id="GO:0072583">
    <property type="term" value="P:clathrin-dependent endocytosis"/>
    <property type="evidence" value="ECO:0007669"/>
    <property type="project" value="InterPro"/>
</dbReference>
<dbReference type="GO" id="GO:0048268">
    <property type="term" value="P:clathrin coat assembly"/>
    <property type="evidence" value="ECO:0007669"/>
    <property type="project" value="InterPro"/>
</dbReference>
<dbReference type="GO" id="GO:0005905">
    <property type="term" value="C:clathrin-coated pit"/>
    <property type="evidence" value="ECO:0007669"/>
    <property type="project" value="UniProtKB-SubCell"/>
</dbReference>